<proteinExistence type="predicted"/>
<accession>A0A0J9E777</accession>
<evidence type="ECO:0000313" key="1">
    <source>
        <dbReference type="EMBL" id="KMW57629.1"/>
    </source>
</evidence>
<evidence type="ECO:0000313" key="2">
    <source>
        <dbReference type="Proteomes" id="UP000037178"/>
    </source>
</evidence>
<sequence length="45" mass="5083">MRTRCTGQKIVGHCAALFLFVWPIRSESGAEGKRGKAFWSAQMLR</sequence>
<dbReference type="Proteomes" id="UP000037178">
    <property type="component" value="Unassembled WGS sequence"/>
</dbReference>
<gene>
    <name evidence="1" type="ORF">AIOL_002594</name>
</gene>
<dbReference type="EMBL" id="LFTY01000002">
    <property type="protein sequence ID" value="KMW57629.1"/>
    <property type="molecule type" value="Genomic_DNA"/>
</dbReference>
<dbReference type="STRING" id="1675527.AIOL_002594"/>
<reference evidence="1 2" key="1">
    <citation type="submission" date="2015-06" db="EMBL/GenBank/DDBJ databases">
        <title>Draft genome sequence of an Alphaproteobacteria species associated to the Mediterranean sponge Oscarella lobularis.</title>
        <authorList>
            <person name="Jourda C."/>
            <person name="Santini S."/>
            <person name="Claverie J.-M."/>
        </authorList>
    </citation>
    <scope>NUCLEOTIDE SEQUENCE [LARGE SCALE GENOMIC DNA]</scope>
    <source>
        <strain evidence="1">IGS</strain>
    </source>
</reference>
<keyword evidence="2" id="KW-1185">Reference proteome</keyword>
<protein>
    <submittedName>
        <fullName evidence="1">Uncharacterized protein</fullName>
    </submittedName>
</protein>
<comment type="caution">
    <text evidence="1">The sequence shown here is derived from an EMBL/GenBank/DDBJ whole genome shotgun (WGS) entry which is preliminary data.</text>
</comment>
<name>A0A0J9E777_9RHOB</name>
<dbReference type="AlphaFoldDB" id="A0A0J9E777"/>
<organism evidence="1 2">
    <name type="scientific">Candidatus Rhodobacter oscarellae</name>
    <dbReference type="NCBI Taxonomy" id="1675527"/>
    <lineage>
        <taxon>Bacteria</taxon>
        <taxon>Pseudomonadati</taxon>
        <taxon>Pseudomonadota</taxon>
        <taxon>Alphaproteobacteria</taxon>
        <taxon>Rhodobacterales</taxon>
        <taxon>Rhodobacter group</taxon>
        <taxon>Rhodobacter</taxon>
    </lineage>
</organism>